<feature type="transmembrane region" description="Helical" evidence="8">
    <location>
        <begin position="173"/>
        <end position="192"/>
    </location>
</feature>
<gene>
    <name evidence="9" type="ordered locus">RMDY18_11880</name>
</gene>
<dbReference type="KEGG" id="rmu:RMDY18_11880"/>
<dbReference type="Pfam" id="PF26314">
    <property type="entry name" value="MptA_B_family"/>
    <property type="match status" value="1"/>
</dbReference>
<reference evidence="10" key="1">
    <citation type="submission" date="2009-07" db="EMBL/GenBank/DDBJ databases">
        <title>Complete genome sequence of Rothia mucilaginosa DJ.</title>
        <authorList>
            <person name="Yamane K."/>
            <person name="Nambu T."/>
            <person name="Mashimo C."/>
            <person name="Sugimori C."/>
            <person name="Yamanaka T."/>
            <person name="Leung K."/>
            <person name="Fukushima H."/>
        </authorList>
    </citation>
    <scope>NUCLEOTIDE SEQUENCE [LARGE SCALE GENOMIC DNA]</scope>
    <source>
        <strain evidence="10">DY-18</strain>
    </source>
</reference>
<dbReference type="AlphaFoldDB" id="D2NTP4"/>
<keyword evidence="6 8" id="KW-0472">Membrane</keyword>
<dbReference type="NCBIfam" id="NF038066">
    <property type="entry name" value="MptB"/>
    <property type="match status" value="1"/>
</dbReference>
<dbReference type="GO" id="GO:0016757">
    <property type="term" value="F:glycosyltransferase activity"/>
    <property type="evidence" value="ECO:0007669"/>
    <property type="project" value="UniProtKB-KW"/>
</dbReference>
<dbReference type="EMBL" id="AP011540">
    <property type="protein sequence ID" value="BAI65020.1"/>
    <property type="molecule type" value="Genomic_DNA"/>
</dbReference>
<dbReference type="STRING" id="680646.RMDY18_11880"/>
<evidence type="ECO:0000256" key="8">
    <source>
        <dbReference type="SAM" id="Phobius"/>
    </source>
</evidence>
<feature type="transmembrane region" description="Helical" evidence="8">
    <location>
        <begin position="302"/>
        <end position="329"/>
    </location>
</feature>
<keyword evidence="4 8" id="KW-0812">Transmembrane</keyword>
<dbReference type="GO" id="GO:0016746">
    <property type="term" value="F:acyltransferase activity"/>
    <property type="evidence" value="ECO:0007669"/>
    <property type="project" value="UniProtKB-KW"/>
</dbReference>
<feature type="transmembrane region" description="Helical" evidence="8">
    <location>
        <begin position="508"/>
        <end position="525"/>
    </location>
</feature>
<feature type="transmembrane region" description="Helical" evidence="8">
    <location>
        <begin position="416"/>
        <end position="433"/>
    </location>
</feature>
<evidence type="ECO:0000256" key="3">
    <source>
        <dbReference type="ARBA" id="ARBA00022679"/>
    </source>
</evidence>
<evidence type="ECO:0000313" key="9">
    <source>
        <dbReference type="EMBL" id="BAI65020.1"/>
    </source>
</evidence>
<evidence type="ECO:0000313" key="10">
    <source>
        <dbReference type="Proteomes" id="UP000001883"/>
    </source>
</evidence>
<name>D2NTP4_ROTMD</name>
<sequence>MQDGTGGCANGGSGGRTAPLCAPLRCVHKRFRNSDSHKCVQGLRYDKSQNDDADRKGVMRAPTELAHRLTTPGAHDAPLSPKLLDYVNNHRLRTVIIGTIGSIMVTLGSYAVGWLADSSSFWRYDIIRAIRFEAAWVITGIIMLALGAMIMCREWLRIYQKMGDWNEPNTMRWMIAVITSWSLPQVFAFTIYSRDMFSYYGQGMVMAHGLNPYKHGVSEISNFMQNGADPMWAESPPPYGPVSLKLEEWIVRLAGENIDLSLFYFRLLSVLAVIGILFYVAKLAKAHGFNQVRALWQIGPNPLFIASFIASGHNDSLMTMFMLGGLYYAKRYRDTWWGGPLGVTFVALGVAVKPLALVVLPFVGLLWAGKNASWPRKFIFWALSGVLLLAEMALMGWATGLEFGWIKALSTTGGQYIWYTPFGLLIGAASLFVQGDAFEVIRKLIETVGKGIGMLGAVAMAFVGRDRNIVRHAGLAILFMLLCSPMIQPWYLLWAIPMLAATGLRSHFQLMWYFITTLFFMAYGVSDQLNVSPYLRDFNQDMGRLIATVICLGYIIYLVALDPATRRLVYVSLHPTQIRRTTIRLWWQLFPGASSRRARRREVKKAEREAAKVGS</sequence>
<feature type="transmembrane region" description="Helical" evidence="8">
    <location>
        <begin position="92"/>
        <end position="114"/>
    </location>
</feature>
<evidence type="ECO:0000256" key="1">
    <source>
        <dbReference type="ARBA" id="ARBA00004141"/>
    </source>
</evidence>
<comment type="similarity">
    <text evidence="7">Belongs to the MptA/B family.</text>
</comment>
<evidence type="ECO:0000256" key="7">
    <source>
        <dbReference type="ARBA" id="ARBA00043987"/>
    </source>
</evidence>
<keyword evidence="2" id="KW-0328">Glycosyltransferase</keyword>
<keyword evidence="5 8" id="KW-1133">Transmembrane helix</keyword>
<dbReference type="eggNOG" id="ENOG502Z9GU">
    <property type="taxonomic scope" value="Bacteria"/>
</dbReference>
<evidence type="ECO:0000256" key="5">
    <source>
        <dbReference type="ARBA" id="ARBA00022989"/>
    </source>
</evidence>
<feature type="transmembrane region" description="Helical" evidence="8">
    <location>
        <begin position="445"/>
        <end position="463"/>
    </location>
</feature>
<dbReference type="HOGENOM" id="CLU_023913_1_0_11"/>
<dbReference type="Proteomes" id="UP000001883">
    <property type="component" value="Chromosome"/>
</dbReference>
<evidence type="ECO:0000256" key="4">
    <source>
        <dbReference type="ARBA" id="ARBA00022692"/>
    </source>
</evidence>
<keyword evidence="9" id="KW-0012">Acyltransferase</keyword>
<reference evidence="9 10" key="2">
    <citation type="journal article" date="2010" name="J Osaka Dent Univ">
        <title>Isolation and identification of Rothia mucilaginosa from persistent apical periodontitis lesions.</title>
        <authorList>
            <person name="Yamane K."/>
            <person name="Yoshida M."/>
            <person name="Fujihira T."/>
            <person name="Baba T."/>
            <person name="Tsuji N."/>
            <person name="Hayashi H."/>
            <person name="Sugimori C."/>
            <person name="Yamanaka T."/>
            <person name="Mashimo C."/>
            <person name="Nambu T."/>
            <person name="Kawai H."/>
            <person name="Fukushima H."/>
        </authorList>
    </citation>
    <scope>NUCLEOTIDE SEQUENCE [LARGE SCALE GENOMIC DNA]</scope>
    <source>
        <strain evidence="9 10">DY-18</strain>
    </source>
</reference>
<proteinExistence type="inferred from homology"/>
<reference evidence="9 10" key="3">
    <citation type="journal article" date="2010" name="Sequencing">
        <title>Complete Genome Sequence of Rothia mucilaginosa DY-18: A Clinical Isolate with Dense Meshwork-Like Structures from a Persistent Apical Periodontitis Lesion.</title>
        <authorList>
            <person name="Yamane K."/>
            <person name="Nambu T."/>
            <person name="Yamanaka T."/>
            <person name="Mashimo C."/>
            <person name="Sugimori C."/>
            <person name="Leung K.-P."/>
            <person name="Fukushima H."/>
        </authorList>
    </citation>
    <scope>NUCLEOTIDE SEQUENCE [LARGE SCALE GENOMIC DNA]</scope>
    <source>
        <strain evidence="9 10">DY-18</strain>
    </source>
</reference>
<evidence type="ECO:0000256" key="2">
    <source>
        <dbReference type="ARBA" id="ARBA00022676"/>
    </source>
</evidence>
<feature type="transmembrane region" description="Helical" evidence="8">
    <location>
        <begin position="134"/>
        <end position="152"/>
    </location>
</feature>
<dbReference type="GO" id="GO:0016020">
    <property type="term" value="C:membrane"/>
    <property type="evidence" value="ECO:0007669"/>
    <property type="project" value="UniProtKB-SubCell"/>
</dbReference>
<feature type="transmembrane region" description="Helical" evidence="8">
    <location>
        <begin position="341"/>
        <end position="366"/>
    </location>
</feature>
<organism evidence="9 10">
    <name type="scientific">Rothia mucilaginosa (strain DY-18)</name>
    <name type="common">Stomatococcus mucilaginosus</name>
    <dbReference type="NCBI Taxonomy" id="680646"/>
    <lineage>
        <taxon>Bacteria</taxon>
        <taxon>Bacillati</taxon>
        <taxon>Actinomycetota</taxon>
        <taxon>Actinomycetes</taxon>
        <taxon>Micrococcales</taxon>
        <taxon>Micrococcaceae</taxon>
        <taxon>Rothia</taxon>
    </lineage>
</organism>
<feature type="transmembrane region" description="Helical" evidence="8">
    <location>
        <begin position="545"/>
        <end position="564"/>
    </location>
</feature>
<dbReference type="InterPro" id="IPR049829">
    <property type="entry name" value="MptA/B-like"/>
</dbReference>
<feature type="transmembrane region" description="Helical" evidence="8">
    <location>
        <begin position="475"/>
        <end position="496"/>
    </location>
</feature>
<keyword evidence="10" id="KW-1185">Reference proteome</keyword>
<comment type="subcellular location">
    <subcellularLocation>
        <location evidence="1">Membrane</location>
        <topology evidence="1">Multi-pass membrane protein</topology>
    </subcellularLocation>
</comment>
<feature type="transmembrane region" description="Helical" evidence="8">
    <location>
        <begin position="263"/>
        <end position="281"/>
    </location>
</feature>
<evidence type="ECO:0000256" key="6">
    <source>
        <dbReference type="ARBA" id="ARBA00023136"/>
    </source>
</evidence>
<keyword evidence="3 9" id="KW-0808">Transferase</keyword>
<protein>
    <submittedName>
        <fullName evidence="9">Predicted acyltransferase</fullName>
    </submittedName>
</protein>
<feature type="transmembrane region" description="Helical" evidence="8">
    <location>
        <begin position="378"/>
        <end position="396"/>
    </location>
</feature>
<accession>D2NTP4</accession>